<feature type="transmembrane region" description="Helical" evidence="4">
    <location>
        <begin position="433"/>
        <end position="456"/>
    </location>
</feature>
<accession>A0ABX2JY64</accession>
<gene>
    <name evidence="6" type="ORF">FEG63_05200</name>
</gene>
<dbReference type="Pfam" id="PF00535">
    <property type="entry name" value="Glycos_transf_2"/>
    <property type="match status" value="1"/>
</dbReference>
<reference evidence="6 7" key="1">
    <citation type="submission" date="2019-05" db="EMBL/GenBank/DDBJ databases">
        <title>Mycolicibacterium sphagni ENV482 genome assembly.</title>
        <authorList>
            <person name="Chen W."/>
            <person name="Faulkner N.W."/>
            <person name="Hyman M.R."/>
        </authorList>
    </citation>
    <scope>NUCLEOTIDE SEQUENCE [LARGE SCALE GENOMIC DNA]</scope>
    <source>
        <strain evidence="6 7">ENV482</strain>
    </source>
</reference>
<feature type="transmembrane region" description="Helical" evidence="4">
    <location>
        <begin position="362"/>
        <end position="383"/>
    </location>
</feature>
<dbReference type="EMBL" id="VBSB01000003">
    <property type="protein sequence ID" value="NTY58950.1"/>
    <property type="molecule type" value="Genomic_DNA"/>
</dbReference>
<dbReference type="PANTHER" id="PTHR43630">
    <property type="entry name" value="POLY-BETA-1,6-N-ACETYL-D-GLUCOSAMINE SYNTHASE"/>
    <property type="match status" value="1"/>
</dbReference>
<keyword evidence="3" id="KW-0808">Transferase</keyword>
<keyword evidence="4" id="KW-1133">Transmembrane helix</keyword>
<sequence length="475" mass="51657">MTPALTRASARLARLGTPAVSVLIHVLVFALWVTLFLLAFGRGGVLAWSVGLAYLGYDAALQVFTGWQIRRIGRSAPPADAGTDRLTLAVIIAARNEAAALPDTLAALLDQTDPPDEILIADDGSTDATTEILCENYGFEVSPIGHTSGPVRLGSTALRWLRLAHGGKSAALNAGLLRTDADVILTVDADTVPDRGAIGAVRQAFSREPQLVAVTGVITPRCPPTVLGRAMQYFQTYEYIRNFLGRYAWMGVDCLQLISGAFAGFRREAVTDVGGFDDACLVEDYELVARMRRFAGDQQLDWRFRVLGDAQARTEAPASVRAFLRQRRRWFGGFLQTHWWYRGMVGNPRFGRLGTVMLPVKAIDTVAPLYGLTAFGLLVYFLATRHVAVLAPVLAVIVGKIAIDMAFGVWALRHYRRWVGDPGRASLPAAAAALVLEPLTFTLLLHAGAVLGWLAFLGGQTQRGKNGLPLRHVRW</sequence>
<evidence type="ECO:0000313" key="6">
    <source>
        <dbReference type="EMBL" id="NTY58950.1"/>
    </source>
</evidence>
<keyword evidence="2" id="KW-0328">Glycosyltransferase</keyword>
<proteinExistence type="inferred from homology"/>
<organism evidence="6 7">
    <name type="scientific">Mycolicibacterium sphagni</name>
    <dbReference type="NCBI Taxonomy" id="1786"/>
    <lineage>
        <taxon>Bacteria</taxon>
        <taxon>Bacillati</taxon>
        <taxon>Actinomycetota</taxon>
        <taxon>Actinomycetes</taxon>
        <taxon>Mycobacteriales</taxon>
        <taxon>Mycobacteriaceae</taxon>
        <taxon>Mycolicibacterium</taxon>
    </lineage>
</organism>
<evidence type="ECO:0000256" key="3">
    <source>
        <dbReference type="ARBA" id="ARBA00022679"/>
    </source>
</evidence>
<dbReference type="InterPro" id="IPR029044">
    <property type="entry name" value="Nucleotide-diphossugar_trans"/>
</dbReference>
<dbReference type="SUPFAM" id="SSF53448">
    <property type="entry name" value="Nucleotide-diphospho-sugar transferases"/>
    <property type="match status" value="1"/>
</dbReference>
<comment type="caution">
    <text evidence="6">The sequence shown here is derived from an EMBL/GenBank/DDBJ whole genome shotgun (WGS) entry which is preliminary data.</text>
</comment>
<dbReference type="PANTHER" id="PTHR43630:SF1">
    <property type="entry name" value="POLY-BETA-1,6-N-ACETYL-D-GLUCOSAMINE SYNTHASE"/>
    <property type="match status" value="1"/>
</dbReference>
<evidence type="ECO:0000313" key="7">
    <source>
        <dbReference type="Proteomes" id="UP000708347"/>
    </source>
</evidence>
<keyword evidence="7" id="KW-1185">Reference proteome</keyword>
<evidence type="ECO:0000256" key="4">
    <source>
        <dbReference type="SAM" id="Phobius"/>
    </source>
</evidence>
<feature type="domain" description="Glycosyltransferase 2-like" evidence="5">
    <location>
        <begin position="90"/>
        <end position="272"/>
    </location>
</feature>
<feature type="transmembrane region" description="Helical" evidence="4">
    <location>
        <begin position="45"/>
        <end position="64"/>
    </location>
</feature>
<keyword evidence="4" id="KW-0812">Transmembrane</keyword>
<evidence type="ECO:0000256" key="1">
    <source>
        <dbReference type="ARBA" id="ARBA00006739"/>
    </source>
</evidence>
<dbReference type="Proteomes" id="UP000708347">
    <property type="component" value="Unassembled WGS sequence"/>
</dbReference>
<feature type="transmembrane region" description="Helical" evidence="4">
    <location>
        <begin position="12"/>
        <end position="39"/>
    </location>
</feature>
<protein>
    <submittedName>
        <fullName evidence="6">Glycosyltransferase family 2 protein</fullName>
    </submittedName>
</protein>
<evidence type="ECO:0000256" key="2">
    <source>
        <dbReference type="ARBA" id="ARBA00022676"/>
    </source>
</evidence>
<dbReference type="InterPro" id="IPR001173">
    <property type="entry name" value="Glyco_trans_2-like"/>
</dbReference>
<dbReference type="Gene3D" id="3.90.550.10">
    <property type="entry name" value="Spore Coat Polysaccharide Biosynthesis Protein SpsA, Chain A"/>
    <property type="match status" value="1"/>
</dbReference>
<comment type="similarity">
    <text evidence="1">Belongs to the glycosyltransferase 2 family.</text>
</comment>
<name>A0ABX2JY64_9MYCO</name>
<dbReference type="CDD" id="cd06423">
    <property type="entry name" value="CESA_like"/>
    <property type="match status" value="1"/>
</dbReference>
<evidence type="ECO:0000259" key="5">
    <source>
        <dbReference type="Pfam" id="PF00535"/>
    </source>
</evidence>
<keyword evidence="4" id="KW-0472">Membrane</keyword>
<feature type="transmembrane region" description="Helical" evidence="4">
    <location>
        <begin position="389"/>
        <end position="412"/>
    </location>
</feature>